<evidence type="ECO:0000259" key="10">
    <source>
        <dbReference type="PROSITE" id="PS51012"/>
    </source>
</evidence>
<feature type="transmembrane region" description="Helical" evidence="9">
    <location>
        <begin position="75"/>
        <end position="95"/>
    </location>
</feature>
<feature type="transmembrane region" description="Helical" evidence="9">
    <location>
        <begin position="107"/>
        <end position="133"/>
    </location>
</feature>
<feature type="transmembrane region" description="Helical" evidence="9">
    <location>
        <begin position="230"/>
        <end position="251"/>
    </location>
</feature>
<dbReference type="eggNOG" id="COG1682">
    <property type="taxonomic scope" value="Bacteria"/>
</dbReference>
<keyword evidence="4 9" id="KW-1003">Cell membrane</keyword>
<keyword evidence="6 9" id="KW-0812">Transmembrane</keyword>
<evidence type="ECO:0000256" key="4">
    <source>
        <dbReference type="ARBA" id="ARBA00022475"/>
    </source>
</evidence>
<keyword evidence="3 9" id="KW-0813">Transport</keyword>
<dbReference type="PANTHER" id="PTHR30413">
    <property type="entry name" value="INNER MEMBRANE TRANSPORT PERMEASE"/>
    <property type="match status" value="1"/>
</dbReference>
<evidence type="ECO:0000256" key="2">
    <source>
        <dbReference type="ARBA" id="ARBA00007783"/>
    </source>
</evidence>
<keyword evidence="8 9" id="KW-0472">Membrane</keyword>
<reference evidence="11 12" key="1">
    <citation type="journal article" date="2011" name="J. Bacteriol.">
        <title>Draft genome sequence of the anoxygenic filamentous phototrophic bacterium Oscillochloris trichoides subsp. DG-6.</title>
        <authorList>
            <person name="Kuznetsov B.B."/>
            <person name="Ivanovsky R.N."/>
            <person name="Keppen O.I."/>
            <person name="Sukhacheva M.V."/>
            <person name="Bumazhkin B.K."/>
            <person name="Patutina E.O."/>
            <person name="Beletsky A.V."/>
            <person name="Mardanov A.V."/>
            <person name="Baslerov R.V."/>
            <person name="Panteleeva A.N."/>
            <person name="Kolganova T.V."/>
            <person name="Ravin N.V."/>
            <person name="Skryabin K.G."/>
        </authorList>
    </citation>
    <scope>NUCLEOTIDE SEQUENCE [LARGE SCALE GENOMIC DNA]</scope>
    <source>
        <strain evidence="11 12">DG-6</strain>
    </source>
</reference>
<organism evidence="11 12">
    <name type="scientific">Oscillochloris trichoides DG-6</name>
    <dbReference type="NCBI Taxonomy" id="765420"/>
    <lineage>
        <taxon>Bacteria</taxon>
        <taxon>Bacillati</taxon>
        <taxon>Chloroflexota</taxon>
        <taxon>Chloroflexia</taxon>
        <taxon>Chloroflexales</taxon>
        <taxon>Chloroflexineae</taxon>
        <taxon>Oscillochloridaceae</taxon>
        <taxon>Oscillochloris</taxon>
    </lineage>
</organism>
<proteinExistence type="inferred from homology"/>
<feature type="transmembrane region" description="Helical" evidence="9">
    <location>
        <begin position="35"/>
        <end position="55"/>
    </location>
</feature>
<feature type="transmembrane region" description="Helical" evidence="9">
    <location>
        <begin position="139"/>
        <end position="165"/>
    </location>
</feature>
<feature type="transmembrane region" description="Helical" evidence="9">
    <location>
        <begin position="177"/>
        <end position="195"/>
    </location>
</feature>
<evidence type="ECO:0000256" key="9">
    <source>
        <dbReference type="RuleBase" id="RU361157"/>
    </source>
</evidence>
<protein>
    <recommendedName>
        <fullName evidence="9">Transport permease protein</fullName>
    </recommendedName>
</protein>
<dbReference type="EMBL" id="ADVR01000012">
    <property type="protein sequence ID" value="EFO81436.1"/>
    <property type="molecule type" value="Genomic_DNA"/>
</dbReference>
<dbReference type="Pfam" id="PF01061">
    <property type="entry name" value="ABC2_membrane"/>
    <property type="match status" value="1"/>
</dbReference>
<evidence type="ECO:0000256" key="6">
    <source>
        <dbReference type="ARBA" id="ARBA00022692"/>
    </source>
</evidence>
<keyword evidence="5" id="KW-0997">Cell inner membrane</keyword>
<evidence type="ECO:0000256" key="7">
    <source>
        <dbReference type="ARBA" id="ARBA00022989"/>
    </source>
</evidence>
<dbReference type="GO" id="GO:0015920">
    <property type="term" value="P:lipopolysaccharide transport"/>
    <property type="evidence" value="ECO:0007669"/>
    <property type="project" value="TreeGrafter"/>
</dbReference>
<evidence type="ECO:0000256" key="3">
    <source>
        <dbReference type="ARBA" id="ARBA00022448"/>
    </source>
</evidence>
<dbReference type="PANTHER" id="PTHR30413:SF8">
    <property type="entry name" value="TRANSPORT PERMEASE PROTEIN"/>
    <property type="match status" value="1"/>
</dbReference>
<keyword evidence="7 9" id="KW-1133">Transmembrane helix</keyword>
<dbReference type="GO" id="GO:0140359">
    <property type="term" value="F:ABC-type transporter activity"/>
    <property type="evidence" value="ECO:0007669"/>
    <property type="project" value="InterPro"/>
</dbReference>
<feature type="domain" description="ABC transmembrane type-2" evidence="10">
    <location>
        <begin position="36"/>
        <end position="254"/>
    </location>
</feature>
<dbReference type="Proteomes" id="UP000054010">
    <property type="component" value="Unassembled WGS sequence"/>
</dbReference>
<dbReference type="GO" id="GO:0005886">
    <property type="term" value="C:plasma membrane"/>
    <property type="evidence" value="ECO:0007669"/>
    <property type="project" value="UniProtKB-SubCell"/>
</dbReference>
<name>E1IBL7_9CHLR</name>
<accession>E1IBL7</accession>
<dbReference type="InterPro" id="IPR047817">
    <property type="entry name" value="ABC2_TM_bact-type"/>
</dbReference>
<comment type="subcellular location">
    <subcellularLocation>
        <location evidence="1">Cell inner membrane</location>
        <topology evidence="1">Multi-pass membrane protein</topology>
    </subcellularLocation>
    <subcellularLocation>
        <location evidence="9">Cell membrane</location>
        <topology evidence="9">Multi-pass membrane protein</topology>
    </subcellularLocation>
</comment>
<evidence type="ECO:0000313" key="12">
    <source>
        <dbReference type="Proteomes" id="UP000054010"/>
    </source>
</evidence>
<evidence type="ECO:0000256" key="8">
    <source>
        <dbReference type="ARBA" id="ARBA00023136"/>
    </source>
</evidence>
<dbReference type="InterPro" id="IPR013525">
    <property type="entry name" value="ABC2_TM"/>
</dbReference>
<evidence type="ECO:0000256" key="5">
    <source>
        <dbReference type="ARBA" id="ARBA00022519"/>
    </source>
</evidence>
<dbReference type="OrthoDB" id="9786910at2"/>
<evidence type="ECO:0000313" key="11">
    <source>
        <dbReference type="EMBL" id="EFO81436.1"/>
    </source>
</evidence>
<comment type="similarity">
    <text evidence="2 9">Belongs to the ABC-2 integral membrane protein family.</text>
</comment>
<gene>
    <name evidence="11" type="ORF">OSCT_0718</name>
</gene>
<comment type="caution">
    <text evidence="11">The sequence shown here is derived from an EMBL/GenBank/DDBJ whole genome shotgun (WGS) entry which is preliminary data.</text>
</comment>
<dbReference type="HOGENOM" id="CLU_060703_1_1_0"/>
<evidence type="ECO:0000256" key="1">
    <source>
        <dbReference type="ARBA" id="ARBA00004429"/>
    </source>
</evidence>
<dbReference type="PROSITE" id="PS51012">
    <property type="entry name" value="ABC_TM2"/>
    <property type="match status" value="1"/>
</dbReference>
<dbReference type="AlphaFoldDB" id="E1IBL7"/>
<keyword evidence="12" id="KW-1185">Reference proteome</keyword>
<sequence>MHVTASANGSVLIYVRDLLRELVVRDIKLRYKRSVLGIAWAMITPLIQIIIFTFLFNKVLPLNIPHYTEFVFSGVLAWTWFQSSLFLAASSIVDNRDLVRRPGFPTAVLPAVTVATNMIHYLLALPVLIIFLLRDGGNLSMAFLALPLVMIIQFLFTLGLSYLIAAAHVTFRDTQHLLSVALTLLFYLTPVFYAARSVPANYQFIYQLNLMSHLLQFYRDIIVDGRLPTFGPMLVVAMISAGLLVVGYVVFSRASDYFVEEL</sequence>
<dbReference type="STRING" id="765420.OSCT_0718"/>